<organism evidence="1 2">
    <name type="scientific">Mesorhizobium australicum</name>
    <dbReference type="NCBI Taxonomy" id="536018"/>
    <lineage>
        <taxon>Bacteria</taxon>
        <taxon>Pseudomonadati</taxon>
        <taxon>Pseudomonadota</taxon>
        <taxon>Alphaproteobacteria</taxon>
        <taxon>Hyphomicrobiales</taxon>
        <taxon>Phyllobacteriaceae</taxon>
        <taxon>Mesorhizobium</taxon>
    </lineage>
</organism>
<reference evidence="1 2" key="1">
    <citation type="submission" date="2017-04" db="EMBL/GenBank/DDBJ databases">
        <authorList>
            <person name="Afonso C.L."/>
            <person name="Miller P.J."/>
            <person name="Scott M.A."/>
            <person name="Spackman E."/>
            <person name="Goraichik I."/>
            <person name="Dimitrov K.M."/>
            <person name="Suarez D.L."/>
            <person name="Swayne D.E."/>
        </authorList>
    </citation>
    <scope>NUCLEOTIDE SEQUENCE [LARGE SCALE GENOMIC DNA]</scope>
    <source>
        <strain evidence="1 2">B5P</strain>
    </source>
</reference>
<dbReference type="OrthoDB" id="8085431at2"/>
<proteinExistence type="predicted"/>
<gene>
    <name evidence="1" type="ORF">SAMN02982922_1686</name>
</gene>
<protein>
    <submittedName>
        <fullName evidence="1">Uncharacterized protein</fullName>
    </submittedName>
</protein>
<keyword evidence="2" id="KW-1185">Reference proteome</keyword>
<name>A0A1X7NG32_9HYPH</name>
<dbReference type="EMBL" id="FXBL01000004">
    <property type="protein sequence ID" value="SMH36070.1"/>
    <property type="molecule type" value="Genomic_DNA"/>
</dbReference>
<evidence type="ECO:0000313" key="2">
    <source>
        <dbReference type="Proteomes" id="UP000193083"/>
    </source>
</evidence>
<dbReference type="AlphaFoldDB" id="A0A1X7NG32"/>
<dbReference type="Proteomes" id="UP000193083">
    <property type="component" value="Unassembled WGS sequence"/>
</dbReference>
<sequence length="154" mass="17058">MTNTAETAKLPEIQANSVSLQAAGHVWKEVLVRLPDGYVADDLKEPGIWAKVQGSRWSLRKFDKVLVVAFDESWCAEARVVDADQKKAVLGGIKVISMPARFDALLNDGTYRVVWLGGDYGVERIRDGHIVARGAVNPQHAERLLFQQYPSRAA</sequence>
<evidence type="ECO:0000313" key="1">
    <source>
        <dbReference type="EMBL" id="SMH36070.1"/>
    </source>
</evidence>
<dbReference type="RefSeq" id="WP_085463760.1">
    <property type="nucleotide sequence ID" value="NZ_FXBL01000004.1"/>
</dbReference>
<accession>A0A1X7NG32</accession>